<dbReference type="HOGENOM" id="CLU_016785_0_1_1"/>
<dbReference type="AlphaFoldDB" id="F4RWY5"/>
<dbReference type="PANTHER" id="PTHR12461:SF94">
    <property type="entry name" value="JMJC DOMAIN-CONTAINING PROTEIN"/>
    <property type="match status" value="1"/>
</dbReference>
<dbReference type="InterPro" id="IPR003347">
    <property type="entry name" value="JmjC_dom"/>
</dbReference>
<dbReference type="Pfam" id="PF13621">
    <property type="entry name" value="Cupin_8"/>
    <property type="match status" value="1"/>
</dbReference>
<dbReference type="eggNOG" id="KOG2132">
    <property type="taxonomic scope" value="Eukaryota"/>
</dbReference>
<dbReference type="RefSeq" id="XP_007413563.1">
    <property type="nucleotide sequence ID" value="XM_007413501.1"/>
</dbReference>
<dbReference type="Gene3D" id="2.60.120.650">
    <property type="entry name" value="Cupin"/>
    <property type="match status" value="1"/>
</dbReference>
<evidence type="ECO:0000313" key="2">
    <source>
        <dbReference type="EMBL" id="EGG03103.1"/>
    </source>
</evidence>
<dbReference type="CDD" id="cd02208">
    <property type="entry name" value="cupin_RmlC-like"/>
    <property type="match status" value="1"/>
</dbReference>
<proteinExistence type="predicted"/>
<dbReference type="SUPFAM" id="SSF51197">
    <property type="entry name" value="Clavaminate synthase-like"/>
    <property type="match status" value="1"/>
</dbReference>
<dbReference type="GeneID" id="18933148"/>
<dbReference type="VEuPathDB" id="FungiDB:MELLADRAFT_78659"/>
<gene>
    <name evidence="2" type="ORF">MELLADRAFT_78659</name>
</gene>
<dbReference type="InterPro" id="IPR041667">
    <property type="entry name" value="Cupin_8"/>
</dbReference>
<organism evidence="3">
    <name type="scientific">Melampsora larici-populina (strain 98AG31 / pathotype 3-4-7)</name>
    <name type="common">Poplar leaf rust fungus</name>
    <dbReference type="NCBI Taxonomy" id="747676"/>
    <lineage>
        <taxon>Eukaryota</taxon>
        <taxon>Fungi</taxon>
        <taxon>Dikarya</taxon>
        <taxon>Basidiomycota</taxon>
        <taxon>Pucciniomycotina</taxon>
        <taxon>Pucciniomycetes</taxon>
        <taxon>Pucciniales</taxon>
        <taxon>Melampsoraceae</taxon>
        <taxon>Melampsora</taxon>
    </lineage>
</organism>
<name>F4RWY5_MELLP</name>
<protein>
    <recommendedName>
        <fullName evidence="1">JmjC domain-containing protein</fullName>
    </recommendedName>
</protein>
<dbReference type="OrthoDB" id="47172at2759"/>
<feature type="domain" description="JmjC" evidence="1">
    <location>
        <begin position="301"/>
        <end position="486"/>
    </location>
</feature>
<reference evidence="3" key="1">
    <citation type="journal article" date="2011" name="Proc. Natl. Acad. Sci. U.S.A.">
        <title>Obligate biotrophy features unraveled by the genomic analysis of rust fungi.</title>
        <authorList>
            <person name="Duplessis S."/>
            <person name="Cuomo C.A."/>
            <person name="Lin Y.-C."/>
            <person name="Aerts A."/>
            <person name="Tisserant E."/>
            <person name="Veneault-Fourrey C."/>
            <person name="Joly D.L."/>
            <person name="Hacquard S."/>
            <person name="Amselem J."/>
            <person name="Cantarel B.L."/>
            <person name="Chiu R."/>
            <person name="Coutinho P.M."/>
            <person name="Feau N."/>
            <person name="Field M."/>
            <person name="Frey P."/>
            <person name="Gelhaye E."/>
            <person name="Goldberg J."/>
            <person name="Grabherr M.G."/>
            <person name="Kodira C.D."/>
            <person name="Kohler A."/>
            <person name="Kuees U."/>
            <person name="Lindquist E.A."/>
            <person name="Lucas S.M."/>
            <person name="Mago R."/>
            <person name="Mauceli E."/>
            <person name="Morin E."/>
            <person name="Murat C."/>
            <person name="Pangilinan J.L."/>
            <person name="Park R."/>
            <person name="Pearson M."/>
            <person name="Quesneville H."/>
            <person name="Rouhier N."/>
            <person name="Sakthikumar S."/>
            <person name="Salamov A.A."/>
            <person name="Schmutz J."/>
            <person name="Selles B."/>
            <person name="Shapiro H."/>
            <person name="Tanguay P."/>
            <person name="Tuskan G.A."/>
            <person name="Henrissat B."/>
            <person name="Van de Peer Y."/>
            <person name="Rouze P."/>
            <person name="Ellis J.G."/>
            <person name="Dodds P.N."/>
            <person name="Schein J.E."/>
            <person name="Zhong S."/>
            <person name="Hamelin R.C."/>
            <person name="Grigoriev I.V."/>
            <person name="Szabo L.J."/>
            <person name="Martin F."/>
        </authorList>
    </citation>
    <scope>NUCLEOTIDE SEQUENCE [LARGE SCALE GENOMIC DNA]</scope>
    <source>
        <strain evidence="3">98AG31 / pathotype 3-4-7</strain>
    </source>
</reference>
<dbReference type="Proteomes" id="UP000001072">
    <property type="component" value="Unassembled WGS sequence"/>
</dbReference>
<dbReference type="KEGG" id="mlr:MELLADRAFT_78659"/>
<dbReference type="InParanoid" id="F4RWY5"/>
<dbReference type="PROSITE" id="PS51184">
    <property type="entry name" value="JMJC"/>
    <property type="match status" value="1"/>
</dbReference>
<accession>F4RWY5</accession>
<evidence type="ECO:0000313" key="3">
    <source>
        <dbReference type="Proteomes" id="UP000001072"/>
    </source>
</evidence>
<evidence type="ECO:0000259" key="1">
    <source>
        <dbReference type="PROSITE" id="PS51184"/>
    </source>
</evidence>
<keyword evidence="3" id="KW-1185">Reference proteome</keyword>
<dbReference type="PANTHER" id="PTHR12461">
    <property type="entry name" value="HYPOXIA-INDUCIBLE FACTOR 1 ALPHA INHIBITOR-RELATED"/>
    <property type="match status" value="1"/>
</dbReference>
<dbReference type="STRING" id="747676.F4RWY5"/>
<sequence>MVVHWRLLELWNRIKDLQVQSNPSKSITSHKVLIDDILTISDGLITYADEKILSYPYKEVPTYYRQLYTDAILIKTTTIWAYHQTQQDSSNLSSACSVDWSEIIRMLDMALIVAGAPGKGRRETLFFLIQSIQNTYLADLKVSSSDEEVYPPHKKIRIENPSSLVNTQSDQLPSLKAHPTTSDLRIHQQIPTYNIPPTPNEFVNKLYQCPFVIKGYCSNWNSLKSNPWREVSYLKKVSGPFRVVPVEVGGKYTDEKWGQRIISWYEFLDSIKLQTLNPISNFASNSSDQEVLYLAQYDLFQQFPTLRHDISIPEYVDCEIPEIHGQPRLRPSAEDGLILNAWLGPGGTVSPAHVDPYYNCYAQIVGQKFVWVASPKFQSEMYPFGSSSVLAGESTPNLKPSDQEKQDECLQTSFMKNTTQVDVLMSCDPKHDQLDSIKERFPDFVDKVMPEAMQIVLEEGDLMVMPPGWWHSMKSLSPSISVSIWF</sequence>
<dbReference type="EMBL" id="GL883126">
    <property type="protein sequence ID" value="EGG03103.1"/>
    <property type="molecule type" value="Genomic_DNA"/>
</dbReference>